<gene>
    <name evidence="4" type="primary">PPE22_2</name>
    <name evidence="4" type="ORF">MLAC_03630</name>
</gene>
<dbReference type="Proteomes" id="UP000466396">
    <property type="component" value="Chromosome"/>
</dbReference>
<dbReference type="PANTHER" id="PTHR46766:SF1">
    <property type="entry name" value="GLUTAMINE-RICH PROTEIN 2"/>
    <property type="match status" value="1"/>
</dbReference>
<evidence type="ECO:0000259" key="2">
    <source>
        <dbReference type="Pfam" id="PF00823"/>
    </source>
</evidence>
<accession>A0A7I7NFC9</accession>
<evidence type="ECO:0000313" key="5">
    <source>
        <dbReference type="Proteomes" id="UP000466396"/>
    </source>
</evidence>
<dbReference type="FunFam" id="1.20.1260.20:FF:000001">
    <property type="entry name" value="PPE family protein PPE41"/>
    <property type="match status" value="1"/>
</dbReference>
<dbReference type="AlphaFoldDB" id="A0A7I7NFC9"/>
<evidence type="ECO:0000313" key="4">
    <source>
        <dbReference type="EMBL" id="BBX95069.1"/>
    </source>
</evidence>
<dbReference type="EMBL" id="AP022581">
    <property type="protein sequence ID" value="BBX95069.1"/>
    <property type="molecule type" value="Genomic_DNA"/>
</dbReference>
<name>A0A7I7NFC9_9MYCO</name>
<keyword evidence="5" id="KW-1185">Reference proteome</keyword>
<reference evidence="4 5" key="1">
    <citation type="journal article" date="2019" name="Emerg. Microbes Infect.">
        <title>Comprehensive subspecies identification of 175 nontuberculous mycobacteria species based on 7547 genomic profiles.</title>
        <authorList>
            <person name="Matsumoto Y."/>
            <person name="Kinjo T."/>
            <person name="Motooka D."/>
            <person name="Nabeya D."/>
            <person name="Jung N."/>
            <person name="Uechi K."/>
            <person name="Horii T."/>
            <person name="Iida T."/>
            <person name="Fujita J."/>
            <person name="Nakamura S."/>
        </authorList>
    </citation>
    <scope>NUCLEOTIDE SEQUENCE [LARGE SCALE GENOMIC DNA]</scope>
    <source>
        <strain evidence="4 5">JCM 15657</strain>
    </source>
</reference>
<protein>
    <submittedName>
        <fullName evidence="4">PPE family protein</fullName>
    </submittedName>
</protein>
<dbReference type="Pfam" id="PF00823">
    <property type="entry name" value="PPE"/>
    <property type="match status" value="1"/>
</dbReference>
<evidence type="ECO:0000256" key="1">
    <source>
        <dbReference type="ARBA" id="ARBA00010652"/>
    </source>
</evidence>
<feature type="domain" description="PPE family C-terminal" evidence="3">
    <location>
        <begin position="416"/>
        <end position="492"/>
    </location>
</feature>
<dbReference type="InterPro" id="IPR022171">
    <property type="entry name" value="PPE_C"/>
</dbReference>
<dbReference type="PANTHER" id="PTHR46766">
    <property type="entry name" value="GLUTAMINE-RICH PROTEIN 2"/>
    <property type="match status" value="1"/>
</dbReference>
<dbReference type="GO" id="GO:0052572">
    <property type="term" value="P:response to host immune response"/>
    <property type="evidence" value="ECO:0007669"/>
    <property type="project" value="TreeGrafter"/>
</dbReference>
<dbReference type="KEGG" id="mlj:MLAC_03630"/>
<dbReference type="InterPro" id="IPR000030">
    <property type="entry name" value="PPE_dom"/>
</dbReference>
<dbReference type="Gene3D" id="1.20.1260.20">
    <property type="entry name" value="PPE superfamily"/>
    <property type="match status" value="1"/>
</dbReference>
<comment type="similarity">
    <text evidence="1">Belongs to the mycobacterial PPE family.</text>
</comment>
<organism evidence="4 5">
    <name type="scientific">Mycobacterium lacus</name>
    <dbReference type="NCBI Taxonomy" id="169765"/>
    <lineage>
        <taxon>Bacteria</taxon>
        <taxon>Bacillati</taxon>
        <taxon>Actinomycetota</taxon>
        <taxon>Actinomycetes</taxon>
        <taxon>Mycobacteriales</taxon>
        <taxon>Mycobacteriaceae</taxon>
        <taxon>Mycobacterium</taxon>
    </lineage>
</organism>
<dbReference type="InterPro" id="IPR038332">
    <property type="entry name" value="PPE_sf"/>
</dbReference>
<feature type="domain" description="PPE" evidence="2">
    <location>
        <begin position="111"/>
        <end position="272"/>
    </location>
</feature>
<dbReference type="Pfam" id="PF12484">
    <property type="entry name" value="PPE-SVP"/>
    <property type="match status" value="1"/>
</dbReference>
<evidence type="ECO:0000259" key="3">
    <source>
        <dbReference type="Pfam" id="PF12484"/>
    </source>
</evidence>
<sequence>MIISLVNIQLRLYDDGVAAPIPLCAQDGQMAFETPIDATAGSARAPLAGSALGANATVADSLMTANACGVPLARLAAGPDDVSVPAATTHAAVDVGDIMPRLLRQSRIVFDFGALPPEINSGRMYSGPGSGPLIAAAGAWEGLAAELSLAATGCRSVISELTSLPWVGPASAAMLASITPYMDWMSATAARAELAGMQASAAAAAYETARAMIVPPPVIAANRALLMTLIATNFLGQNTPAIATTEYHYAEMWAQDASAMYGYASSSAAASMLVPFTAPPKTTNPAGLAGQAGAVAKAAATPAGNSASATSSMTSEMSTVSAQVVHNLSATPWYDAVLKWLQSIPTQVWIDLLNLDYDIGGLVYDSQGYTLNIVQLGQALTWPSPGIADGVGAASTGVGGAALGSGFNQPSAAAVSASWGHAGKIGPMSAPPSWTTAPSTPHIEAETISAPVAENLVQAKGTSGLLRGLPMGGPERTPNLDQRRYGSRLSVVGPRVIG</sequence>
<proteinExistence type="inferred from homology"/>
<dbReference type="SUPFAM" id="SSF140459">
    <property type="entry name" value="PE/PPE dimer-like"/>
    <property type="match status" value="1"/>
</dbReference>